<reference evidence="3" key="1">
    <citation type="submission" date="2023-07" db="EMBL/GenBank/DDBJ databases">
        <title>30 novel species of actinomycetes from the DSMZ collection.</title>
        <authorList>
            <person name="Nouioui I."/>
        </authorList>
    </citation>
    <scope>NUCLEOTIDE SEQUENCE [LARGE SCALE GENOMIC DNA]</scope>
    <source>
        <strain evidence="3">DSM 41981</strain>
    </source>
</reference>
<evidence type="ECO:0000313" key="3">
    <source>
        <dbReference type="Proteomes" id="UP001183535"/>
    </source>
</evidence>
<accession>A0ABD5ELQ6</accession>
<sequence length="112" mass="11853">MSHPADQPCPAPAPGPSTFWPPRVPQLGGQVLYRLSHADVRAIARQRAATPTRAPHVRTGQLLPAIVVRAGSAAGAVNLKVLLDGPDVYWAEHVINGDTDGTWAWPTPAPEA</sequence>
<dbReference type="EMBL" id="JAVRES010000004">
    <property type="protein sequence ID" value="MDT0435623.1"/>
    <property type="molecule type" value="Genomic_DNA"/>
</dbReference>
<comment type="caution">
    <text evidence="2">The sequence shown here is derived from an EMBL/GenBank/DDBJ whole genome shotgun (WGS) entry which is preliminary data.</text>
</comment>
<evidence type="ECO:0000313" key="2">
    <source>
        <dbReference type="EMBL" id="MDT0435623.1"/>
    </source>
</evidence>
<dbReference type="Proteomes" id="UP001183535">
    <property type="component" value="Unassembled WGS sequence"/>
</dbReference>
<organism evidence="2 3">
    <name type="scientific">Streptomyces doudnae</name>
    <dbReference type="NCBI Taxonomy" id="3075536"/>
    <lineage>
        <taxon>Bacteria</taxon>
        <taxon>Bacillati</taxon>
        <taxon>Actinomycetota</taxon>
        <taxon>Actinomycetes</taxon>
        <taxon>Kitasatosporales</taxon>
        <taxon>Streptomycetaceae</taxon>
        <taxon>Streptomyces</taxon>
    </lineage>
</organism>
<proteinExistence type="predicted"/>
<keyword evidence="3" id="KW-1185">Reference proteome</keyword>
<feature type="region of interest" description="Disordered" evidence="1">
    <location>
        <begin position="1"/>
        <end position="20"/>
    </location>
</feature>
<gene>
    <name evidence="2" type="ORF">RM877_13105</name>
</gene>
<name>A0ABD5ELQ6_9ACTN</name>
<evidence type="ECO:0000256" key="1">
    <source>
        <dbReference type="SAM" id="MobiDB-lite"/>
    </source>
</evidence>
<dbReference type="RefSeq" id="WP_093824355.1">
    <property type="nucleotide sequence ID" value="NZ_JAVRES010000004.1"/>
</dbReference>
<protein>
    <submittedName>
        <fullName evidence="2">Uncharacterized protein</fullName>
    </submittedName>
</protein>
<dbReference type="AlphaFoldDB" id="A0ABD5ELQ6"/>